<dbReference type="SMART" id="SM00448">
    <property type="entry name" value="REC"/>
    <property type="match status" value="1"/>
</dbReference>
<dbReference type="PROSITE" id="PS50110">
    <property type="entry name" value="RESPONSE_REGULATORY"/>
    <property type="match status" value="1"/>
</dbReference>
<keyword evidence="2" id="KW-0805">Transcription regulation</keyword>
<sequence length="300" mass="33773">MLEKMLLQCGYKVTISDCPLQALELLRANIGNYDIVLIDVNLTCMDGFQLLEMMSCEINLPVIVLSVNSDFRNVMTSIKYGAVDYLVKPVRLEELQLIWKHVVKKFLNEKKCITESRSMDVNISYLRKKSKDLVRKRDEDDDIALKDNLASQKKARVSWTPELHAIFINAVNQLGTSKAIPMKILDIMDTPGLTRENVAIEQTQQQNSSVSGAQISMDSIDVQSYSLDDHGGSNPSNLAILSEFDNMDDTDELYVALSQENLDSFSALSFVDCCSLHISPDHAIRSSNQNGQIEWSHFKS</sequence>
<dbReference type="EMBL" id="JANQDX010000020">
    <property type="protein sequence ID" value="KAL0903197.1"/>
    <property type="molecule type" value="Genomic_DNA"/>
</dbReference>
<evidence type="ECO:0000256" key="5">
    <source>
        <dbReference type="PROSITE-ProRule" id="PRU00169"/>
    </source>
</evidence>
<dbReference type="InterPro" id="IPR045279">
    <property type="entry name" value="ARR-like"/>
</dbReference>
<dbReference type="InterPro" id="IPR001789">
    <property type="entry name" value="Sig_transdc_resp-reg_receiver"/>
</dbReference>
<dbReference type="Proteomes" id="UP001552299">
    <property type="component" value="Unassembled WGS sequence"/>
</dbReference>
<dbReference type="Gene3D" id="1.10.10.60">
    <property type="entry name" value="Homeodomain-like"/>
    <property type="match status" value="1"/>
</dbReference>
<evidence type="ECO:0000259" key="6">
    <source>
        <dbReference type="PROSITE" id="PS50110"/>
    </source>
</evidence>
<evidence type="ECO:0000256" key="4">
    <source>
        <dbReference type="ARBA" id="ARBA00023242"/>
    </source>
</evidence>
<dbReference type="NCBIfam" id="TIGR01557">
    <property type="entry name" value="myb_SHAQKYF"/>
    <property type="match status" value="1"/>
</dbReference>
<dbReference type="InterPro" id="IPR011006">
    <property type="entry name" value="CheY-like_superfamily"/>
</dbReference>
<feature type="domain" description="Response regulatory" evidence="6">
    <location>
        <begin position="1"/>
        <end position="103"/>
    </location>
</feature>
<evidence type="ECO:0000256" key="3">
    <source>
        <dbReference type="ARBA" id="ARBA00023163"/>
    </source>
</evidence>
<dbReference type="PANTHER" id="PTHR43874:SF19">
    <property type="entry name" value="RESPONSE REGULATOR 23-RELATED"/>
    <property type="match status" value="1"/>
</dbReference>
<dbReference type="Pfam" id="PF00072">
    <property type="entry name" value="Response_reg"/>
    <property type="match status" value="1"/>
</dbReference>
<comment type="caution">
    <text evidence="7">The sequence shown here is derived from an EMBL/GenBank/DDBJ whole genome shotgun (WGS) entry which is preliminary data.</text>
</comment>
<evidence type="ECO:0000313" key="8">
    <source>
        <dbReference type="Proteomes" id="UP001552299"/>
    </source>
</evidence>
<organism evidence="7 8">
    <name type="scientific">Dendrobium thyrsiflorum</name>
    <name type="common">Pinecone-like raceme dendrobium</name>
    <name type="synonym">Orchid</name>
    <dbReference type="NCBI Taxonomy" id="117978"/>
    <lineage>
        <taxon>Eukaryota</taxon>
        <taxon>Viridiplantae</taxon>
        <taxon>Streptophyta</taxon>
        <taxon>Embryophyta</taxon>
        <taxon>Tracheophyta</taxon>
        <taxon>Spermatophyta</taxon>
        <taxon>Magnoliopsida</taxon>
        <taxon>Liliopsida</taxon>
        <taxon>Asparagales</taxon>
        <taxon>Orchidaceae</taxon>
        <taxon>Epidendroideae</taxon>
        <taxon>Malaxideae</taxon>
        <taxon>Dendrobiinae</taxon>
        <taxon>Dendrobium</taxon>
    </lineage>
</organism>
<feature type="modified residue" description="4-aspartylphosphate" evidence="5">
    <location>
        <position position="39"/>
    </location>
</feature>
<keyword evidence="8" id="KW-1185">Reference proteome</keyword>
<protein>
    <recommendedName>
        <fullName evidence="6">Response regulatory domain-containing protein</fullName>
    </recommendedName>
</protein>
<dbReference type="InterPro" id="IPR009057">
    <property type="entry name" value="Homeodomain-like_sf"/>
</dbReference>
<keyword evidence="4" id="KW-0539">Nucleus</keyword>
<evidence type="ECO:0000256" key="2">
    <source>
        <dbReference type="ARBA" id="ARBA00023015"/>
    </source>
</evidence>
<dbReference type="PANTHER" id="PTHR43874">
    <property type="entry name" value="TWO-COMPONENT RESPONSE REGULATOR"/>
    <property type="match status" value="1"/>
</dbReference>
<accession>A0ABD0TU16</accession>
<reference evidence="7 8" key="1">
    <citation type="journal article" date="2024" name="Plant Biotechnol. J.">
        <title>Dendrobium thyrsiflorum genome and its molecular insights into genes involved in important horticultural traits.</title>
        <authorList>
            <person name="Chen B."/>
            <person name="Wang J.Y."/>
            <person name="Zheng P.J."/>
            <person name="Li K.L."/>
            <person name="Liang Y.M."/>
            <person name="Chen X.F."/>
            <person name="Zhang C."/>
            <person name="Zhao X."/>
            <person name="He X."/>
            <person name="Zhang G.Q."/>
            <person name="Liu Z.J."/>
            <person name="Xu Q."/>
        </authorList>
    </citation>
    <scope>NUCLEOTIDE SEQUENCE [LARGE SCALE GENOMIC DNA]</scope>
    <source>
        <strain evidence="7">GZMU011</strain>
    </source>
</reference>
<keyword evidence="3" id="KW-0804">Transcription</keyword>
<dbReference type="SUPFAM" id="SSF52172">
    <property type="entry name" value="CheY-like"/>
    <property type="match status" value="1"/>
</dbReference>
<dbReference type="InterPro" id="IPR006447">
    <property type="entry name" value="Myb_dom_plants"/>
</dbReference>
<gene>
    <name evidence="7" type="ORF">M5K25_027557</name>
</gene>
<dbReference type="GO" id="GO:0000160">
    <property type="term" value="P:phosphorelay signal transduction system"/>
    <property type="evidence" value="ECO:0007669"/>
    <property type="project" value="UniProtKB-KW"/>
</dbReference>
<proteinExistence type="predicted"/>
<dbReference type="SUPFAM" id="SSF46689">
    <property type="entry name" value="Homeodomain-like"/>
    <property type="match status" value="1"/>
</dbReference>
<keyword evidence="1" id="KW-0902">Two-component regulatory system</keyword>
<evidence type="ECO:0000256" key="1">
    <source>
        <dbReference type="ARBA" id="ARBA00023012"/>
    </source>
</evidence>
<evidence type="ECO:0000313" key="7">
    <source>
        <dbReference type="EMBL" id="KAL0903197.1"/>
    </source>
</evidence>
<name>A0ABD0TU16_DENTH</name>
<dbReference type="Gene3D" id="3.40.50.2300">
    <property type="match status" value="1"/>
</dbReference>
<dbReference type="AlphaFoldDB" id="A0ABD0TU16"/>
<keyword evidence="5" id="KW-0597">Phosphoprotein</keyword>